<accession>A0AAD6TX53</accession>
<proteinExistence type="predicted"/>
<reference evidence="2" key="1">
    <citation type="submission" date="2023-03" db="EMBL/GenBank/DDBJ databases">
        <title>Massive genome expansion in bonnet fungi (Mycena s.s.) driven by repeated elements and novel gene families across ecological guilds.</title>
        <authorList>
            <consortium name="Lawrence Berkeley National Laboratory"/>
            <person name="Harder C.B."/>
            <person name="Miyauchi S."/>
            <person name="Viragh M."/>
            <person name="Kuo A."/>
            <person name="Thoen E."/>
            <person name="Andreopoulos B."/>
            <person name="Lu D."/>
            <person name="Skrede I."/>
            <person name="Drula E."/>
            <person name="Henrissat B."/>
            <person name="Morin E."/>
            <person name="Kohler A."/>
            <person name="Barry K."/>
            <person name="LaButti K."/>
            <person name="Morin E."/>
            <person name="Salamov A."/>
            <person name="Lipzen A."/>
            <person name="Mereny Z."/>
            <person name="Hegedus B."/>
            <person name="Baldrian P."/>
            <person name="Stursova M."/>
            <person name="Weitz H."/>
            <person name="Taylor A."/>
            <person name="Grigoriev I.V."/>
            <person name="Nagy L.G."/>
            <person name="Martin F."/>
            <person name="Kauserud H."/>
        </authorList>
    </citation>
    <scope>NUCLEOTIDE SEQUENCE</scope>
    <source>
        <strain evidence="2">CBHHK173m</strain>
    </source>
</reference>
<organism evidence="2 3">
    <name type="scientific">Mycena belliarum</name>
    <dbReference type="NCBI Taxonomy" id="1033014"/>
    <lineage>
        <taxon>Eukaryota</taxon>
        <taxon>Fungi</taxon>
        <taxon>Dikarya</taxon>
        <taxon>Basidiomycota</taxon>
        <taxon>Agaricomycotina</taxon>
        <taxon>Agaricomycetes</taxon>
        <taxon>Agaricomycetidae</taxon>
        <taxon>Agaricales</taxon>
        <taxon>Marasmiineae</taxon>
        <taxon>Mycenaceae</taxon>
        <taxon>Mycena</taxon>
    </lineage>
</organism>
<sequence length="288" mass="32508">MVQYGGSNRALLEVQGPKNRCYCISLQLRLYISGFSVILERFQTDPMLLRLGRVRAGARHKSSAIRVTARQPRVNPRQPRVNPRQPRVNPRQTRVNTAPTQSPPRIEKGAYLCELTARTPLERYRLRIGARVRRKTLELRRRANAALGAEILRSEQVLREGWFPNAGEVGRSRERQARSGSGGVSAAREDVKRGSVGSPYGTKYGGSVSNPEMPEFWFKSFDACVESTLVWTDNIGWARPLCSELWFYLLGKKKYGSMEADDQSAYRGMRGELSHPDGVLTGRSINRD</sequence>
<dbReference type="AlphaFoldDB" id="A0AAD6TX53"/>
<keyword evidence="3" id="KW-1185">Reference proteome</keyword>
<protein>
    <submittedName>
        <fullName evidence="2">Uncharacterized protein</fullName>
    </submittedName>
</protein>
<feature type="region of interest" description="Disordered" evidence="1">
    <location>
        <begin position="69"/>
        <end position="105"/>
    </location>
</feature>
<name>A0AAD6TX53_9AGAR</name>
<evidence type="ECO:0000313" key="2">
    <source>
        <dbReference type="EMBL" id="KAJ7082702.1"/>
    </source>
</evidence>
<gene>
    <name evidence="2" type="ORF">B0H15DRAFT_932633</name>
</gene>
<dbReference type="EMBL" id="JARJCN010000044">
    <property type="protein sequence ID" value="KAJ7082702.1"/>
    <property type="molecule type" value="Genomic_DNA"/>
</dbReference>
<feature type="region of interest" description="Disordered" evidence="1">
    <location>
        <begin position="170"/>
        <end position="194"/>
    </location>
</feature>
<feature type="compositionally biased region" description="Low complexity" evidence="1">
    <location>
        <begin position="70"/>
        <end position="95"/>
    </location>
</feature>
<dbReference type="Proteomes" id="UP001222325">
    <property type="component" value="Unassembled WGS sequence"/>
</dbReference>
<evidence type="ECO:0000256" key="1">
    <source>
        <dbReference type="SAM" id="MobiDB-lite"/>
    </source>
</evidence>
<comment type="caution">
    <text evidence="2">The sequence shown here is derived from an EMBL/GenBank/DDBJ whole genome shotgun (WGS) entry which is preliminary data.</text>
</comment>
<evidence type="ECO:0000313" key="3">
    <source>
        <dbReference type="Proteomes" id="UP001222325"/>
    </source>
</evidence>